<accession>A0AAI9TB57</accession>
<evidence type="ECO:0000256" key="1">
    <source>
        <dbReference type="SAM" id="MobiDB-lite"/>
    </source>
</evidence>
<evidence type="ECO:0000313" key="3">
    <source>
        <dbReference type="Proteomes" id="UP001227192"/>
    </source>
</evidence>
<reference evidence="2" key="2">
    <citation type="journal article" date="2016" name="Fungal Biol.">
        <title>Ochratoxin A production by Penicillium thymicola.</title>
        <authorList>
            <person name="Nguyen H.D.T."/>
            <person name="McMullin D.R."/>
            <person name="Ponomareva E."/>
            <person name="Riley R."/>
            <person name="Pomraning K.R."/>
            <person name="Baker S.E."/>
            <person name="Seifert K.A."/>
        </authorList>
    </citation>
    <scope>NUCLEOTIDE SEQUENCE</scope>
    <source>
        <strain evidence="2">DAOM 180753</strain>
    </source>
</reference>
<feature type="compositionally biased region" description="Polar residues" evidence="1">
    <location>
        <begin position="1"/>
        <end position="17"/>
    </location>
</feature>
<organism evidence="2 3">
    <name type="scientific">Penicillium thymicola</name>
    <dbReference type="NCBI Taxonomy" id="293382"/>
    <lineage>
        <taxon>Eukaryota</taxon>
        <taxon>Fungi</taxon>
        <taxon>Dikarya</taxon>
        <taxon>Ascomycota</taxon>
        <taxon>Pezizomycotina</taxon>
        <taxon>Eurotiomycetes</taxon>
        <taxon>Eurotiomycetidae</taxon>
        <taxon>Eurotiales</taxon>
        <taxon>Aspergillaceae</taxon>
        <taxon>Penicillium</taxon>
    </lineage>
</organism>
<gene>
    <name evidence="2" type="ORF">VN97_g9309</name>
</gene>
<comment type="caution">
    <text evidence="2">The sequence shown here is derived from an EMBL/GenBank/DDBJ whole genome shotgun (WGS) entry which is preliminary data.</text>
</comment>
<sequence>MANNTAQPSCHRTSIQKGRSEKYGVPISPTIIITQNGLRTIPVWKDWYIFTGGNNNCRWLLDYCWQYEPMTELCAGGILSRP</sequence>
<evidence type="ECO:0000313" key="2">
    <source>
        <dbReference type="EMBL" id="KAJ9484072.1"/>
    </source>
</evidence>
<dbReference type="AlphaFoldDB" id="A0AAI9TB57"/>
<feature type="region of interest" description="Disordered" evidence="1">
    <location>
        <begin position="1"/>
        <end position="20"/>
    </location>
</feature>
<name>A0AAI9TB57_PENTH</name>
<proteinExistence type="predicted"/>
<keyword evidence="3" id="KW-1185">Reference proteome</keyword>
<dbReference type="EMBL" id="LACB01000371">
    <property type="protein sequence ID" value="KAJ9484072.1"/>
    <property type="molecule type" value="Genomic_DNA"/>
</dbReference>
<dbReference type="Proteomes" id="UP001227192">
    <property type="component" value="Unassembled WGS sequence"/>
</dbReference>
<reference evidence="2" key="1">
    <citation type="submission" date="2015-06" db="EMBL/GenBank/DDBJ databases">
        <authorList>
            <person name="Nguyen H."/>
        </authorList>
    </citation>
    <scope>NUCLEOTIDE SEQUENCE</scope>
    <source>
        <strain evidence="2">DAOM 180753</strain>
    </source>
</reference>
<protein>
    <submittedName>
        <fullName evidence="2">Uncharacterized protein</fullName>
    </submittedName>
</protein>